<dbReference type="OrthoDB" id="7608935at2759"/>
<evidence type="ECO:0000256" key="11">
    <source>
        <dbReference type="SAM" id="MobiDB-lite"/>
    </source>
</evidence>
<dbReference type="GO" id="GO:0071039">
    <property type="term" value="P:nuclear polyadenylation-dependent CUT catabolic process"/>
    <property type="evidence" value="ECO:0007669"/>
    <property type="project" value="TreeGrafter"/>
</dbReference>
<dbReference type="Proteomes" id="UP000606786">
    <property type="component" value="Unassembled WGS sequence"/>
</dbReference>
<evidence type="ECO:0000256" key="5">
    <source>
        <dbReference type="ARBA" id="ARBA00022833"/>
    </source>
</evidence>
<evidence type="ECO:0000256" key="6">
    <source>
        <dbReference type="ARBA" id="ARBA00023242"/>
    </source>
</evidence>
<feature type="region of interest" description="Disordered" evidence="11">
    <location>
        <begin position="459"/>
        <end position="482"/>
    </location>
</feature>
<feature type="coiled-coil region" evidence="10">
    <location>
        <begin position="1292"/>
        <end position="1326"/>
    </location>
</feature>
<organism evidence="14">
    <name type="scientific">Ceratitis capitata</name>
    <name type="common">Mediterranean fruit fly</name>
    <name type="synonym">Tephritis capitata</name>
    <dbReference type="NCBI Taxonomy" id="7213"/>
    <lineage>
        <taxon>Eukaryota</taxon>
        <taxon>Metazoa</taxon>
        <taxon>Ecdysozoa</taxon>
        <taxon>Arthropoda</taxon>
        <taxon>Hexapoda</taxon>
        <taxon>Insecta</taxon>
        <taxon>Pterygota</taxon>
        <taxon>Neoptera</taxon>
        <taxon>Endopterygota</taxon>
        <taxon>Diptera</taxon>
        <taxon>Brachycera</taxon>
        <taxon>Muscomorpha</taxon>
        <taxon>Tephritoidea</taxon>
        <taxon>Tephritidae</taxon>
        <taxon>Ceratitis</taxon>
        <taxon>Ceratitis</taxon>
    </lineage>
</organism>
<dbReference type="KEGG" id="ccat:101450716"/>
<keyword evidence="15" id="KW-1185">Reference proteome</keyword>
<feature type="compositionally biased region" description="Basic residues" evidence="11">
    <location>
        <begin position="473"/>
        <end position="482"/>
    </location>
</feature>
<gene>
    <name evidence="14" type="primary">ZCHC7</name>
    <name evidence="13" type="ORF">CCAP1982_LOCUS11939</name>
</gene>
<keyword evidence="6" id="KW-0539">Nucleus</keyword>
<evidence type="ECO:0000256" key="8">
    <source>
        <dbReference type="ARBA" id="ARBA00043023"/>
    </source>
</evidence>
<dbReference type="EMBL" id="CAJHJT010000034">
    <property type="protein sequence ID" value="CAD7003488.1"/>
    <property type="molecule type" value="Genomic_DNA"/>
</dbReference>
<dbReference type="GO" id="GO:0071036">
    <property type="term" value="P:nuclear polyadenylation-dependent snoRNA catabolic process"/>
    <property type="evidence" value="ECO:0007669"/>
    <property type="project" value="TreeGrafter"/>
</dbReference>
<dbReference type="GO" id="GO:0031499">
    <property type="term" value="C:TRAMP complex"/>
    <property type="evidence" value="ECO:0007669"/>
    <property type="project" value="TreeGrafter"/>
</dbReference>
<keyword evidence="5" id="KW-0862">Zinc</keyword>
<dbReference type="GO" id="GO:0071035">
    <property type="term" value="P:nuclear polyadenylation-dependent rRNA catabolic process"/>
    <property type="evidence" value="ECO:0007669"/>
    <property type="project" value="TreeGrafter"/>
</dbReference>
<dbReference type="GO" id="GO:0003723">
    <property type="term" value="F:RNA binding"/>
    <property type="evidence" value="ECO:0007669"/>
    <property type="project" value="TreeGrafter"/>
</dbReference>
<dbReference type="InterPro" id="IPR001878">
    <property type="entry name" value="Znf_CCHC"/>
</dbReference>
<evidence type="ECO:0000256" key="10">
    <source>
        <dbReference type="SAM" id="Coils"/>
    </source>
</evidence>
<evidence type="ECO:0000256" key="3">
    <source>
        <dbReference type="ARBA" id="ARBA00022737"/>
    </source>
</evidence>
<dbReference type="InterPro" id="IPR051644">
    <property type="entry name" value="TRAMP_AT-DNA-binding"/>
</dbReference>
<dbReference type="Gene3D" id="4.10.60.10">
    <property type="entry name" value="Zinc finger, CCHC-type"/>
    <property type="match status" value="2"/>
</dbReference>
<evidence type="ECO:0000313" key="13">
    <source>
        <dbReference type="EMBL" id="CAD7003488.1"/>
    </source>
</evidence>
<evidence type="ECO:0000313" key="14">
    <source>
        <dbReference type="EMBL" id="JAC06492.1"/>
    </source>
</evidence>
<feature type="domain" description="CCHC-type" evidence="12">
    <location>
        <begin position="777"/>
        <end position="792"/>
    </location>
</feature>
<dbReference type="InterPro" id="IPR036875">
    <property type="entry name" value="Znf_CCHC_sf"/>
</dbReference>
<keyword evidence="4 9" id="KW-0863">Zinc-finger</keyword>
<accession>W8CC04</accession>
<dbReference type="EMBL" id="GAMC01000064">
    <property type="protein sequence ID" value="JAC06492.1"/>
    <property type="molecule type" value="mRNA"/>
</dbReference>
<keyword evidence="2" id="KW-0479">Metal-binding</keyword>
<evidence type="ECO:0000256" key="2">
    <source>
        <dbReference type="ARBA" id="ARBA00022723"/>
    </source>
</evidence>
<dbReference type="GO" id="GO:0008270">
    <property type="term" value="F:zinc ion binding"/>
    <property type="evidence" value="ECO:0007669"/>
    <property type="project" value="UniProtKB-KW"/>
</dbReference>
<reference evidence="14" key="2">
    <citation type="journal article" date="2014" name="BMC Genomics">
        <title>A genomic perspective to assessing quality of mass-reared SIT flies used in Mediterranean fruit fly (Ceratitis capitata) eradication in California.</title>
        <authorList>
            <person name="Calla B."/>
            <person name="Hall B."/>
            <person name="Hou S."/>
            <person name="Geib S.M."/>
        </authorList>
    </citation>
    <scope>NUCLEOTIDE SEQUENCE</scope>
</reference>
<evidence type="ECO:0000256" key="7">
    <source>
        <dbReference type="ARBA" id="ARBA00041190"/>
    </source>
</evidence>
<evidence type="ECO:0000259" key="12">
    <source>
        <dbReference type="PROSITE" id="PS50158"/>
    </source>
</evidence>
<dbReference type="GO" id="GO:0071038">
    <property type="term" value="P:TRAMP-dependent tRNA surveillance pathway"/>
    <property type="evidence" value="ECO:0007669"/>
    <property type="project" value="TreeGrafter"/>
</dbReference>
<evidence type="ECO:0000256" key="9">
    <source>
        <dbReference type="PROSITE-ProRule" id="PRU00047"/>
    </source>
</evidence>
<comment type="subcellular location">
    <subcellularLocation>
        <location evidence="1">Nucleus</location>
    </subcellularLocation>
</comment>
<evidence type="ECO:0000256" key="1">
    <source>
        <dbReference type="ARBA" id="ARBA00004123"/>
    </source>
</evidence>
<dbReference type="SUPFAM" id="SSF57756">
    <property type="entry name" value="Retrovirus zinc finger-like domains"/>
    <property type="match status" value="1"/>
</dbReference>
<evidence type="ECO:0000256" key="4">
    <source>
        <dbReference type="ARBA" id="ARBA00022771"/>
    </source>
</evidence>
<dbReference type="PANTHER" id="PTHR46543:SF1">
    <property type="entry name" value="ZINC FINGER CCHC DOMAIN-CONTAINING PROTEIN 7"/>
    <property type="match status" value="1"/>
</dbReference>
<reference evidence="14" key="1">
    <citation type="submission" date="2013-07" db="EMBL/GenBank/DDBJ databases">
        <authorList>
            <person name="Geib S."/>
        </authorList>
    </citation>
    <scope>NUCLEOTIDE SEQUENCE</scope>
</reference>
<sequence>MEEVDIEAEDFNELESRLYSQIHHGIPESPTGDLTKIYQVGHQSEKNEESSAERIVTEKSIVNLHMKSSTLSAKRYWGKNVRSSEISDALSKSATSCGKTQNLTKISDVKTVTKDGSLQEHGESINCVKFSSEKETQSVKNIKDELKEPQLKNKITTSRDLRINPAAVILISEPKLRKKKNIQHAARYGPFDLQENKLQKVLKVRAKKQKSKRVRNKKRKELYQEQTIVLDSSNSSDDDVVLIPAKPPLTITVSDSDNEDNRFESCGPQLEEENAMDASDIALDSKQHPIDFIKPTDTHNNTSYETNEKRTDPALSRCTSPCSVLSSDDFIGQSDRCRLEEGSFIADDQDLVLLTADVDSLIHTAKLQPDNVNKHRIASNASSTEDVMCTAEFSAPLSNSFSLKETMSSNSLDQRGKYRVEQTDFRALDVYESESDVADSVYSKGKRCVRTIVNAICSSSDADEGQKPPSNQKIKRFSKRRNSTCNRSSVELRSYASTDDEGHGVPTTSVPFILYGSAVERSSTKRTRSQSLNLRRVSTSAEDRTGNMSDTEFIATLNRLVQVCKDVPNKDMGKNINEVNLGENDVTEESKSLVQENKSISETLRIVETEKESLRSVQYQSEAVPDEAMAGLDRIFASIDNLAEPEVEMTSKDVESCSDDDVEVLNQTSPTINVVKYTDNRNVLPIRHIVYNDRNPSSGGIGWNEEMIKFYNLSWHGERFTLVGAQNLMEKDRKLWKISNEDKFPKTRPYSNLKCFNCCEFGHTRAKCRRPKKTPVCYMCGECGHFEPRCPNTMCLRCGNKTQVYTKGCNACTFQNRLICPICKVRGHSINLCPDKWRRYHSTTQPNAHPVCRLEFNKRKMCCICGGIGHLSDTCRSAVRFMEYPVIVSHVKSHQKSYNDISFKSPCIGLALNLLYRPRDTVIFRMAEKTGSNGYYARFMKSVGLGCLLKRKRPNYYFPPSEKPAKQARSGTVEYKQNLYCPAAREGIQPADITNCEIVTGEKGPNQVQEVSGSVVSIEDTSHGQSNSLAEEGANESGIYKKAEVEIVDKKLINENNFKVPNDIPTTIISQQLIQNKDCLTADSDSNYSFSDHFEVSRSDVNRDQIVIAVEKPEAELLSTTLLVNQTPAASRVREMEPLPDFIPLSSINAFNVNDNPDNFDPQAGISRRFVAAYSDDENGEEKEEESPNKACEAKIYLTNFHSNYLLSPEGHNFLVRKSKDCNIKARLDWTSVGHVLVIFGFPNDQDTFHKALLVKSHELMNEINDKQSNGIKVPKRVDALIRFLRENISQLQGDLGDVNDLQQRIKSLERTNTKSNMKIAEKNRRVLNMILLGQAGLCDGDKHLSRLLDNLKSLINDYQIDNLVPQSLREEIDCHSKVIFTSYRHDNYPELIKAYNNLSKNQKAIVSIDPLLLGQKILDTSLTAEQKSRLEQPTTMMSTQHVNNAAMTKKSDINIPNSPYFSKGKFAGKHQHLGQSSLLPQYISKAKNVTPSATQTRITLETNTSTATKRHNLAVPPFLNPEKKYTTITKAKEGIFNRQRALTHSKVNNTTALTGGPHNRTNNPVIAKRAPSKGPSVFWSREAMRYLDDCIQMSESNSELLQKLKRIQSKSVEGALSYNDYRAVIKLHGAMVGI</sequence>
<keyword evidence="10" id="KW-0175">Coiled coil</keyword>
<dbReference type="PANTHER" id="PTHR46543">
    <property type="entry name" value="ZINC FINGER CCHC DOMAIN-CONTAINING PROTEIN 7"/>
    <property type="match status" value="1"/>
</dbReference>
<dbReference type="PROSITE" id="PS50158">
    <property type="entry name" value="ZF_CCHC"/>
    <property type="match status" value="1"/>
</dbReference>
<dbReference type="GO" id="GO:0071037">
    <property type="term" value="P:nuclear polyadenylation-dependent snRNA catabolic process"/>
    <property type="evidence" value="ECO:0007669"/>
    <property type="project" value="TreeGrafter"/>
</dbReference>
<reference evidence="13" key="3">
    <citation type="submission" date="2020-11" db="EMBL/GenBank/DDBJ databases">
        <authorList>
            <person name="Whitehead M."/>
        </authorList>
    </citation>
    <scope>NUCLEOTIDE SEQUENCE</scope>
    <source>
        <strain evidence="13">EGII</strain>
    </source>
</reference>
<protein>
    <recommendedName>
        <fullName evidence="7">Zinc finger CCHC domain-containing protein 7</fullName>
    </recommendedName>
    <alternativeName>
        <fullName evidence="8">TRAMP-like complex RNA-binding factor ZCCHC7</fullName>
    </alternativeName>
</protein>
<proteinExistence type="evidence at transcript level"/>
<dbReference type="GeneID" id="101450716"/>
<feature type="region of interest" description="Disordered" evidence="11">
    <location>
        <begin position="524"/>
        <end position="545"/>
    </location>
</feature>
<feature type="compositionally biased region" description="Polar residues" evidence="11">
    <location>
        <begin position="529"/>
        <end position="545"/>
    </location>
</feature>
<dbReference type="CTD" id="84186"/>
<name>W8CC04_CERCA</name>
<dbReference type="GO" id="GO:0071031">
    <property type="term" value="P:nuclear mRNA surveillance of mRNA 3'-end processing"/>
    <property type="evidence" value="ECO:0007669"/>
    <property type="project" value="TreeGrafter"/>
</dbReference>
<dbReference type="SMART" id="SM00343">
    <property type="entry name" value="ZnF_C2HC"/>
    <property type="match status" value="4"/>
</dbReference>
<evidence type="ECO:0000313" key="15">
    <source>
        <dbReference type="Proteomes" id="UP000606786"/>
    </source>
</evidence>
<keyword evidence="3" id="KW-0677">Repeat</keyword>